<feature type="region of interest" description="Disordered" evidence="1">
    <location>
        <begin position="58"/>
        <end position="88"/>
    </location>
</feature>
<dbReference type="CDD" id="cd00657">
    <property type="entry name" value="Ferritin_like"/>
    <property type="match status" value="1"/>
</dbReference>
<organism evidence="2">
    <name type="scientific">bioreactor metagenome</name>
    <dbReference type="NCBI Taxonomy" id="1076179"/>
    <lineage>
        <taxon>unclassified sequences</taxon>
        <taxon>metagenomes</taxon>
        <taxon>ecological metagenomes</taxon>
    </lineage>
</organism>
<dbReference type="Pfam" id="PF07875">
    <property type="entry name" value="Coat_F"/>
    <property type="match status" value="1"/>
</dbReference>
<accession>A0A644ZN41</accession>
<evidence type="ECO:0000313" key="2">
    <source>
        <dbReference type="EMBL" id="MPM42325.1"/>
    </source>
</evidence>
<proteinExistence type="predicted"/>
<dbReference type="InterPro" id="IPR009078">
    <property type="entry name" value="Ferritin-like_SF"/>
</dbReference>
<reference evidence="2" key="1">
    <citation type="submission" date="2019-08" db="EMBL/GenBank/DDBJ databases">
        <authorList>
            <person name="Kucharzyk K."/>
            <person name="Murdoch R.W."/>
            <person name="Higgins S."/>
            <person name="Loffler F."/>
        </authorList>
    </citation>
    <scope>NUCLEOTIDE SEQUENCE</scope>
</reference>
<feature type="compositionally biased region" description="Low complexity" evidence="1">
    <location>
        <begin position="61"/>
        <end position="70"/>
    </location>
</feature>
<gene>
    <name evidence="2" type="ORF">SDC9_88990</name>
</gene>
<dbReference type="AlphaFoldDB" id="A0A644ZN41"/>
<evidence type="ECO:0008006" key="3">
    <source>
        <dbReference type="Google" id="ProtNLM"/>
    </source>
</evidence>
<dbReference type="Gene3D" id="1.20.1260.10">
    <property type="match status" value="1"/>
</dbReference>
<evidence type="ECO:0000256" key="1">
    <source>
        <dbReference type="SAM" id="MobiDB-lite"/>
    </source>
</evidence>
<name>A0A644ZN41_9ZZZZ</name>
<dbReference type="InterPro" id="IPR012851">
    <property type="entry name" value="Spore_coat_CotF-like"/>
</dbReference>
<dbReference type="InterPro" id="IPR012347">
    <property type="entry name" value="Ferritin-like"/>
</dbReference>
<protein>
    <recommendedName>
        <fullName evidence="3">Spore coat protein</fullName>
    </recommendedName>
</protein>
<dbReference type="EMBL" id="VSSQ01009687">
    <property type="protein sequence ID" value="MPM42325.1"/>
    <property type="molecule type" value="Genomic_DNA"/>
</dbReference>
<sequence length="155" mass="17270">MSNLTQKECTLLKDLKSQEKLCVEKYTKYSSEANDGQLKNLFMQIGQVERGHYETLTKIESGTTPSPASSGGSGGGQQPAPTFEKSTCAAQEQKDDAFLCNDLLGTEKHVSSSYDTCIFEFTCPEIRNTLNHIQKEEQQHGKMLYDYMSTNGMYG</sequence>
<comment type="caution">
    <text evidence="2">The sequence shown here is derived from an EMBL/GenBank/DDBJ whole genome shotgun (WGS) entry which is preliminary data.</text>
</comment>
<dbReference type="SUPFAM" id="SSF47240">
    <property type="entry name" value="Ferritin-like"/>
    <property type="match status" value="1"/>
</dbReference>